<dbReference type="Pfam" id="PF02278">
    <property type="entry name" value="Lyase_8"/>
    <property type="match status" value="1"/>
</dbReference>
<feature type="active site" evidence="4">
    <location>
        <position position="354"/>
    </location>
</feature>
<feature type="chain" id="PRO_5008090119" evidence="5">
    <location>
        <begin position="25"/>
        <end position="818"/>
    </location>
</feature>
<evidence type="ECO:0000313" key="9">
    <source>
        <dbReference type="EMBL" id="OAN13225.1"/>
    </source>
</evidence>
<dbReference type="AlphaFoldDB" id="A0A178K8C8"/>
<reference evidence="9 10" key="1">
    <citation type="submission" date="2016-03" db="EMBL/GenBank/DDBJ databases">
        <title>Photobacterium proteolyticum sp. nov. a protease producing bacterium isolated from ocean sediments of Laizhou Bay.</title>
        <authorList>
            <person name="Li Y."/>
        </authorList>
    </citation>
    <scope>NUCLEOTIDE SEQUENCE [LARGE SCALE GENOMIC DNA]</scope>
    <source>
        <strain evidence="9 10">R-40508</strain>
    </source>
</reference>
<evidence type="ECO:0000256" key="3">
    <source>
        <dbReference type="ARBA" id="ARBA00023239"/>
    </source>
</evidence>
<evidence type="ECO:0000256" key="4">
    <source>
        <dbReference type="PIRSR" id="PIRSR638970-1"/>
    </source>
</evidence>
<proteinExistence type="inferred from homology"/>
<protein>
    <submittedName>
        <fullName evidence="9">Hyaluronate lyase</fullName>
    </submittedName>
</protein>
<dbReference type="Gene3D" id="2.60.220.10">
    <property type="entry name" value="Polysaccharide lyase family 8-like, C-terminal"/>
    <property type="match status" value="1"/>
</dbReference>
<evidence type="ECO:0000256" key="1">
    <source>
        <dbReference type="ARBA" id="ARBA00006699"/>
    </source>
</evidence>
<dbReference type="Pfam" id="PF08124">
    <property type="entry name" value="Lyase_8_N"/>
    <property type="match status" value="1"/>
</dbReference>
<dbReference type="Gene3D" id="1.50.10.100">
    <property type="entry name" value="Chondroitin AC/alginate lyase"/>
    <property type="match status" value="1"/>
</dbReference>
<name>A0A178K8C8_9GAMM</name>
<dbReference type="Gene3D" id="2.70.98.10">
    <property type="match status" value="1"/>
</dbReference>
<dbReference type="GO" id="GO:0016837">
    <property type="term" value="F:carbon-oxygen lyase activity, acting on polysaccharides"/>
    <property type="evidence" value="ECO:0007669"/>
    <property type="project" value="UniProtKB-ARBA"/>
</dbReference>
<dbReference type="SUPFAM" id="SSF49863">
    <property type="entry name" value="Hyaluronate lyase-like, C-terminal domain"/>
    <property type="match status" value="1"/>
</dbReference>
<dbReference type="STRING" id="858640.A3K86_16340"/>
<comment type="caution">
    <text evidence="9">The sequence shown here is derived from an EMBL/GenBank/DDBJ whole genome shotgun (WGS) entry which is preliminary data.</text>
</comment>
<evidence type="ECO:0000259" key="8">
    <source>
        <dbReference type="Pfam" id="PF08124"/>
    </source>
</evidence>
<evidence type="ECO:0000256" key="2">
    <source>
        <dbReference type="ARBA" id="ARBA00022729"/>
    </source>
</evidence>
<dbReference type="SUPFAM" id="SSF74650">
    <property type="entry name" value="Galactose mutarotase-like"/>
    <property type="match status" value="1"/>
</dbReference>
<keyword evidence="3 9" id="KW-0456">Lyase</keyword>
<accession>A0A178K8C8</accession>
<dbReference type="InterPro" id="IPR011013">
    <property type="entry name" value="Gal_mutarotase_sf_dom"/>
</dbReference>
<dbReference type="GO" id="GO:0005975">
    <property type="term" value="P:carbohydrate metabolic process"/>
    <property type="evidence" value="ECO:0007669"/>
    <property type="project" value="InterPro"/>
</dbReference>
<feature type="domain" description="Polysaccharide lyase 8 N-terminal alpha-helical" evidence="8">
    <location>
        <begin position="59"/>
        <end position="395"/>
    </location>
</feature>
<evidence type="ECO:0000256" key="5">
    <source>
        <dbReference type="SAM" id="SignalP"/>
    </source>
</evidence>
<feature type="signal peptide" evidence="5">
    <location>
        <begin position="1"/>
        <end position="24"/>
    </location>
</feature>
<dbReference type="GO" id="GO:0005576">
    <property type="term" value="C:extracellular region"/>
    <property type="evidence" value="ECO:0007669"/>
    <property type="project" value="InterPro"/>
</dbReference>
<feature type="active site" evidence="4">
    <location>
        <position position="291"/>
    </location>
</feature>
<evidence type="ECO:0000259" key="6">
    <source>
        <dbReference type="Pfam" id="PF02278"/>
    </source>
</evidence>
<dbReference type="InterPro" id="IPR014718">
    <property type="entry name" value="GH-type_carb-bd"/>
</dbReference>
<keyword evidence="2 5" id="KW-0732">Signal</keyword>
<dbReference type="RefSeq" id="WP_084406657.1">
    <property type="nucleotide sequence ID" value="NZ_LVHF01000029.1"/>
</dbReference>
<dbReference type="Pfam" id="PF02884">
    <property type="entry name" value="Lyase_8_C"/>
    <property type="match status" value="1"/>
</dbReference>
<dbReference type="InterPro" id="IPR012970">
    <property type="entry name" value="Lyase_8_alpha_N"/>
</dbReference>
<dbReference type="SUPFAM" id="SSF48230">
    <property type="entry name" value="Chondroitin AC/alginate lyase"/>
    <property type="match status" value="1"/>
</dbReference>
<dbReference type="Proteomes" id="UP000078503">
    <property type="component" value="Unassembled WGS sequence"/>
</dbReference>
<feature type="domain" description="Polysaccharide lyase family 8 C-terminal" evidence="7">
    <location>
        <begin position="708"/>
        <end position="775"/>
    </location>
</feature>
<feature type="active site" evidence="4">
    <location>
        <position position="300"/>
    </location>
</feature>
<dbReference type="InterPro" id="IPR004103">
    <property type="entry name" value="Lyase_8_C"/>
</dbReference>
<dbReference type="InterPro" id="IPR038970">
    <property type="entry name" value="Lyase_8"/>
</dbReference>
<dbReference type="OrthoDB" id="6636047at2"/>
<dbReference type="GO" id="GO:0030246">
    <property type="term" value="F:carbohydrate binding"/>
    <property type="evidence" value="ECO:0007669"/>
    <property type="project" value="InterPro"/>
</dbReference>
<evidence type="ECO:0000259" key="7">
    <source>
        <dbReference type="Pfam" id="PF02884"/>
    </source>
</evidence>
<dbReference type="EMBL" id="LVHF01000029">
    <property type="protein sequence ID" value="OAN13225.1"/>
    <property type="molecule type" value="Genomic_DNA"/>
</dbReference>
<dbReference type="CDD" id="cd01083">
    <property type="entry name" value="GAG_Lyase"/>
    <property type="match status" value="1"/>
</dbReference>
<dbReference type="PANTHER" id="PTHR38481">
    <property type="entry name" value="HYALURONATE LYASE"/>
    <property type="match status" value="1"/>
</dbReference>
<evidence type="ECO:0000313" key="10">
    <source>
        <dbReference type="Proteomes" id="UP000078503"/>
    </source>
</evidence>
<dbReference type="InterPro" id="IPR011071">
    <property type="entry name" value="Lyase_8-like_C"/>
</dbReference>
<feature type="domain" description="Polysaccharide lyase family 8 central" evidence="6">
    <location>
        <begin position="437"/>
        <end position="693"/>
    </location>
</feature>
<gene>
    <name evidence="9" type="ORF">A3K86_16340</name>
</gene>
<dbReference type="InterPro" id="IPR003159">
    <property type="entry name" value="Lyase_8_central_dom"/>
</dbReference>
<dbReference type="PANTHER" id="PTHR38481:SF1">
    <property type="entry name" value="HYALURONATE LYASE"/>
    <property type="match status" value="1"/>
</dbReference>
<organism evidence="9 10">
    <name type="scientific">Photobacterium jeanii</name>
    <dbReference type="NCBI Taxonomy" id="858640"/>
    <lineage>
        <taxon>Bacteria</taxon>
        <taxon>Pseudomonadati</taxon>
        <taxon>Pseudomonadota</taxon>
        <taxon>Gammaproteobacteria</taxon>
        <taxon>Vibrionales</taxon>
        <taxon>Vibrionaceae</taxon>
        <taxon>Photobacterium</taxon>
    </lineage>
</organism>
<sequence length="818" mass="90270">MIKPSTLSVLLSLTLASTSNWVYADQSLSGVTTISSSQPVIQAVTADVAQEFQRLRTRWAQNFLGDPNAPFDATLQKMVVSTNNSAQKQWTAMNTGPNRQNLWDDLVLDKVTPDGQKKLGAAIRSSYQRLFTMAKAYRLRNGALAGNTHLLAAIVDGMTFLNQNYYQVGGKEWGNWWHWELAIPRDIHNTLSLIYDDVPAQLVTDHLAATSYFTPKATHLGVGPGAKYSSNPRYRESTGGNRTDNTQVVLIRGILSNNEAEVNAAISGLPPVLEYVTSHDGFYQDGSFIQHGDIAYNGTYGNVLLGGLGLQINLMAGSKWPANDPALQEIYPIIVKSYEPLLYQGMMLDFVNGRAISRNSEQDHDVGHHVMSSILYYIDGAPVQYKARLQSLIKALIQEDTYKDFFASPSNIANYQKAQAIVQSSSVTPRSELIGHYNFPAMDRSVHRRPGWVFALAMHSSRLGNFECMNRENRKGWFTGDGMTYLYNGQQDHYEDYWPVVDSQYLAGTTVDNQVMQECKGQRNQIKGGRKSSMHWVGSVKLGNYGAAGMAFTNWDDTLSAKKSWFMLDDEVVMLGSDLVSSTAAPLTTVLTNRKVASKGSTSVWVNGAAWSGNSGAVTGVSSLSIRNNQLANSDLSYVFFNPTTVAMKREQRQGNWSDIGTRKGAVTGEFITALLEHGNSQSQYAYVLLPNANTQQTASYTKNPMLTVVKNDAFAHAILDKKLDLLAVNAWQDAEVTITDQLTVFNPMSVMIQPAAQATQQVAIADPTQQQTSLRLKFARPVNVVNDPQNRVQVNGLHEVVVDVSGLKGLSYQFSVR</sequence>
<dbReference type="InterPro" id="IPR008929">
    <property type="entry name" value="Chondroitin_lyas"/>
</dbReference>
<comment type="similarity">
    <text evidence="1">Belongs to the polysaccharide lyase 8 family.</text>
</comment>
<keyword evidence="10" id="KW-1185">Reference proteome</keyword>